<keyword evidence="8" id="KW-1185">Reference proteome</keyword>
<keyword evidence="5" id="KW-0472">Membrane</keyword>
<evidence type="ECO:0000256" key="4">
    <source>
        <dbReference type="ARBA" id="ARBA00022989"/>
    </source>
</evidence>
<reference evidence="7" key="1">
    <citation type="submission" date="2018-08" db="EMBL/GenBank/DDBJ databases">
        <authorList>
            <person name="Rossello M."/>
        </authorList>
    </citation>
    <scope>NUCLEOTIDE SEQUENCE [LARGE SCALE GENOMIC DNA]</scope>
    <source>
        <strain evidence="7">cv. Chinese Spring</strain>
    </source>
</reference>
<dbReference type="EnsemblPlants" id="TraesCS6A02G388500.1">
    <property type="protein sequence ID" value="TraesCS6A02G388500.1.cds1"/>
    <property type="gene ID" value="TraesCS6A02G388500"/>
</dbReference>
<dbReference type="GO" id="GO:0005737">
    <property type="term" value="C:cytoplasm"/>
    <property type="evidence" value="ECO:0007669"/>
    <property type="project" value="UniProtKB-ARBA"/>
</dbReference>
<keyword evidence="4" id="KW-1133">Transmembrane helix</keyword>
<feature type="region of interest" description="Disordered" evidence="6">
    <location>
        <begin position="1"/>
        <end position="37"/>
    </location>
</feature>
<protein>
    <submittedName>
        <fullName evidence="7">Uncharacterized protein</fullName>
    </submittedName>
</protein>
<dbReference type="Gramene" id="TraesCS6A02G388500.1">
    <property type="protein sequence ID" value="TraesCS6A02G388500.1.cds1"/>
    <property type="gene ID" value="TraesCS6A02G388500"/>
</dbReference>
<dbReference type="Pfam" id="PF05078">
    <property type="entry name" value="DUF679"/>
    <property type="match status" value="1"/>
</dbReference>
<evidence type="ECO:0000256" key="6">
    <source>
        <dbReference type="SAM" id="MobiDB-lite"/>
    </source>
</evidence>
<keyword evidence="3" id="KW-0812">Transmembrane</keyword>
<dbReference type="Gramene" id="TraesCS6A03G0978500.1">
    <property type="protein sequence ID" value="TraesCS6A03G0978500.1.CDS1"/>
    <property type="gene ID" value="TraesCS6A03G0978500"/>
</dbReference>
<dbReference type="GO" id="GO:0010256">
    <property type="term" value="P:endomembrane system organization"/>
    <property type="evidence" value="ECO:0000318"/>
    <property type="project" value="GO_Central"/>
</dbReference>
<reference evidence="7" key="2">
    <citation type="submission" date="2018-10" db="UniProtKB">
        <authorList>
            <consortium name="EnsemblPlants"/>
        </authorList>
    </citation>
    <scope>IDENTIFICATION</scope>
</reference>
<feature type="compositionally biased region" description="Polar residues" evidence="6">
    <location>
        <begin position="117"/>
        <end position="127"/>
    </location>
</feature>
<evidence type="ECO:0000313" key="7">
    <source>
        <dbReference type="EnsemblPlants" id="TraesCS6A02G388500.1.cds1"/>
    </source>
</evidence>
<accession>A0A3B6NXL3</accession>
<name>A0A3B6NXL3_WHEAT</name>
<evidence type="ECO:0000256" key="5">
    <source>
        <dbReference type="ARBA" id="ARBA00023136"/>
    </source>
</evidence>
<dbReference type="Gramene" id="TraesCAD_scaffold_004291_01G000900.1">
    <property type="protein sequence ID" value="TraesCAD_scaffold_004291_01G000900.1"/>
    <property type="gene ID" value="TraesCAD_scaffold_004291_01G000900"/>
</dbReference>
<organism evidence="7">
    <name type="scientific">Triticum aestivum</name>
    <name type="common">Wheat</name>
    <dbReference type="NCBI Taxonomy" id="4565"/>
    <lineage>
        <taxon>Eukaryota</taxon>
        <taxon>Viridiplantae</taxon>
        <taxon>Streptophyta</taxon>
        <taxon>Embryophyta</taxon>
        <taxon>Tracheophyta</taxon>
        <taxon>Spermatophyta</taxon>
        <taxon>Magnoliopsida</taxon>
        <taxon>Liliopsida</taxon>
        <taxon>Poales</taxon>
        <taxon>Poaceae</taxon>
        <taxon>BOP clade</taxon>
        <taxon>Pooideae</taxon>
        <taxon>Triticodae</taxon>
        <taxon>Triticeae</taxon>
        <taxon>Triticinae</taxon>
        <taxon>Triticum</taxon>
    </lineage>
</organism>
<dbReference type="STRING" id="4565.A0A3B6NXL3"/>
<feature type="compositionally biased region" description="Polar residues" evidence="6">
    <location>
        <begin position="1"/>
        <end position="20"/>
    </location>
</feature>
<comment type="subcellular location">
    <subcellularLocation>
        <location evidence="1">Membrane</location>
        <topology evidence="1">Multi-pass membrane protein</topology>
    </subcellularLocation>
</comment>
<evidence type="ECO:0000256" key="3">
    <source>
        <dbReference type="ARBA" id="ARBA00022692"/>
    </source>
</evidence>
<dbReference type="GO" id="GO:0016020">
    <property type="term" value="C:membrane"/>
    <property type="evidence" value="ECO:0007669"/>
    <property type="project" value="UniProtKB-SubCell"/>
</dbReference>
<dbReference type="InterPro" id="IPR007770">
    <property type="entry name" value="DMP"/>
</dbReference>
<dbReference type="Proteomes" id="UP000019116">
    <property type="component" value="Chromosome 6A"/>
</dbReference>
<feature type="compositionally biased region" description="Polar residues" evidence="6">
    <location>
        <begin position="135"/>
        <end position="154"/>
    </location>
</feature>
<feature type="region of interest" description="Disordered" evidence="6">
    <location>
        <begin position="117"/>
        <end position="154"/>
    </location>
</feature>
<evidence type="ECO:0000256" key="1">
    <source>
        <dbReference type="ARBA" id="ARBA00004141"/>
    </source>
</evidence>
<dbReference type="AlphaFoldDB" id="A0A3B6NXL3"/>
<proteinExistence type="inferred from homology"/>
<evidence type="ECO:0000256" key="2">
    <source>
        <dbReference type="ARBA" id="ARBA00008707"/>
    </source>
</evidence>
<evidence type="ECO:0000313" key="8">
    <source>
        <dbReference type="Proteomes" id="UP000019116"/>
    </source>
</evidence>
<comment type="similarity">
    <text evidence="2">Belongs to the plant DMP1 protein family.</text>
</comment>
<sequence length="214" mass="22756">MASTSSPSSTAIQIHLPTNESDGEITANGTSPPMPATGPAPAVVMSSVVNLAQLLPTGTVLAYQALSPSFTTASARPPTSCSQGCWWPFSPYWASSSPSPTASSVAAMESYTTASPHYTASTCSTSPARKKGRSGTISTSFGDSASGRWTSCTPSSRRWFSSWWRLATWGCRTASSRAPAGTPRSCSRIYRRGWRFYPVFCDNAPRQKVVHPSN</sequence>